<dbReference type="PROSITE" id="PS00151">
    <property type="entry name" value="ACYLPHOSPHATASE_2"/>
    <property type="match status" value="1"/>
</dbReference>
<evidence type="ECO:0000256" key="4">
    <source>
        <dbReference type="ARBA" id="ARBA00047645"/>
    </source>
</evidence>
<organism evidence="9">
    <name type="scientific">Agromyces sp. G08B096</name>
    <dbReference type="NCBI Taxonomy" id="3156399"/>
    <lineage>
        <taxon>Bacteria</taxon>
        <taxon>Bacillati</taxon>
        <taxon>Actinomycetota</taxon>
        <taxon>Actinomycetes</taxon>
        <taxon>Micrococcales</taxon>
        <taxon>Microbacteriaceae</taxon>
        <taxon>Agromyces</taxon>
    </lineage>
</organism>
<sequence length="91" mass="9773">MPVIRRRVVVRGIVQGVGFRFGAAREARRLEVAGWVRNRPDGAVEAELEGPQTAVQAMLDWLGTGPAGAHVDGVDVTETEPLGASGFEIRH</sequence>
<dbReference type="InterPro" id="IPR017968">
    <property type="entry name" value="Acylphosphatase_CS"/>
</dbReference>
<dbReference type="PANTHER" id="PTHR47268">
    <property type="entry name" value="ACYLPHOSPHATASE"/>
    <property type="match status" value="1"/>
</dbReference>
<dbReference type="SUPFAM" id="SSF54975">
    <property type="entry name" value="Acylphosphatase/BLUF domain-like"/>
    <property type="match status" value="1"/>
</dbReference>
<name>A0AAU7W4Q9_9MICO</name>
<comment type="catalytic activity">
    <reaction evidence="4 5 6">
        <text>an acyl phosphate + H2O = a carboxylate + phosphate + H(+)</text>
        <dbReference type="Rhea" id="RHEA:14965"/>
        <dbReference type="ChEBI" id="CHEBI:15377"/>
        <dbReference type="ChEBI" id="CHEBI:15378"/>
        <dbReference type="ChEBI" id="CHEBI:29067"/>
        <dbReference type="ChEBI" id="CHEBI:43474"/>
        <dbReference type="ChEBI" id="CHEBI:59918"/>
        <dbReference type="EC" id="3.6.1.7"/>
    </reaction>
</comment>
<dbReference type="PROSITE" id="PS00150">
    <property type="entry name" value="ACYLPHOSPHATASE_1"/>
    <property type="match status" value="1"/>
</dbReference>
<dbReference type="InterPro" id="IPR001792">
    <property type="entry name" value="Acylphosphatase-like_dom"/>
</dbReference>
<dbReference type="Pfam" id="PF00708">
    <property type="entry name" value="Acylphosphatase"/>
    <property type="match status" value="1"/>
</dbReference>
<proteinExistence type="inferred from homology"/>
<dbReference type="GO" id="GO:0003998">
    <property type="term" value="F:acylphosphatase activity"/>
    <property type="evidence" value="ECO:0007669"/>
    <property type="project" value="UniProtKB-EC"/>
</dbReference>
<evidence type="ECO:0000313" key="9">
    <source>
        <dbReference type="EMBL" id="XBX81838.1"/>
    </source>
</evidence>
<evidence type="ECO:0000256" key="6">
    <source>
        <dbReference type="RuleBase" id="RU000553"/>
    </source>
</evidence>
<keyword evidence="5 6" id="KW-0378">Hydrolase</keyword>
<reference evidence="9" key="1">
    <citation type="submission" date="2024-05" db="EMBL/GenBank/DDBJ databases">
        <authorList>
            <person name="Yu L."/>
        </authorList>
    </citation>
    <scope>NUCLEOTIDE SEQUENCE</scope>
    <source>
        <strain evidence="9">G08B096</strain>
    </source>
</reference>
<evidence type="ECO:0000256" key="2">
    <source>
        <dbReference type="ARBA" id="ARBA00012150"/>
    </source>
</evidence>
<dbReference type="AlphaFoldDB" id="A0AAU7W4Q9"/>
<feature type="active site" evidence="5">
    <location>
        <position position="38"/>
    </location>
</feature>
<accession>A0AAU7W4Q9</accession>
<evidence type="ECO:0000256" key="1">
    <source>
        <dbReference type="ARBA" id="ARBA00005614"/>
    </source>
</evidence>
<feature type="active site" evidence="5">
    <location>
        <position position="20"/>
    </location>
</feature>
<dbReference type="EMBL" id="CP158374">
    <property type="protein sequence ID" value="XBX81838.1"/>
    <property type="molecule type" value="Genomic_DNA"/>
</dbReference>
<dbReference type="InterPro" id="IPR020456">
    <property type="entry name" value="Acylphosphatase"/>
</dbReference>
<evidence type="ECO:0000256" key="3">
    <source>
        <dbReference type="ARBA" id="ARBA00015991"/>
    </source>
</evidence>
<dbReference type="InterPro" id="IPR036046">
    <property type="entry name" value="Acylphosphatase-like_dom_sf"/>
</dbReference>
<dbReference type="PRINTS" id="PR00112">
    <property type="entry name" value="ACYLPHPHTASE"/>
</dbReference>
<evidence type="ECO:0000259" key="8">
    <source>
        <dbReference type="PROSITE" id="PS51160"/>
    </source>
</evidence>
<dbReference type="Gene3D" id="3.30.70.100">
    <property type="match status" value="1"/>
</dbReference>
<feature type="domain" description="Acylphosphatase-like" evidence="8">
    <location>
        <begin position="5"/>
        <end position="91"/>
    </location>
</feature>
<gene>
    <name evidence="9" type="ORF">ABIQ69_14630</name>
</gene>
<evidence type="ECO:0000256" key="7">
    <source>
        <dbReference type="RuleBase" id="RU004168"/>
    </source>
</evidence>
<evidence type="ECO:0000256" key="5">
    <source>
        <dbReference type="PROSITE-ProRule" id="PRU00520"/>
    </source>
</evidence>
<dbReference type="RefSeq" id="WP_350347861.1">
    <property type="nucleotide sequence ID" value="NZ_CP158374.1"/>
</dbReference>
<protein>
    <recommendedName>
        <fullName evidence="3 5">Acylphosphatase</fullName>
        <ecNumber evidence="2 5">3.6.1.7</ecNumber>
    </recommendedName>
</protein>
<dbReference type="PANTHER" id="PTHR47268:SF4">
    <property type="entry name" value="ACYLPHOSPHATASE"/>
    <property type="match status" value="1"/>
</dbReference>
<comment type="similarity">
    <text evidence="1 7">Belongs to the acylphosphatase family.</text>
</comment>
<dbReference type="PROSITE" id="PS51160">
    <property type="entry name" value="ACYLPHOSPHATASE_3"/>
    <property type="match status" value="1"/>
</dbReference>
<dbReference type="EC" id="3.6.1.7" evidence="2 5"/>